<dbReference type="PANTHER" id="PTHR30146">
    <property type="entry name" value="LACI-RELATED TRANSCRIPTIONAL REPRESSOR"/>
    <property type="match status" value="1"/>
</dbReference>
<keyword evidence="1" id="KW-0678">Repressor</keyword>
<keyword evidence="7" id="KW-1185">Reference proteome</keyword>
<proteinExistence type="predicted"/>
<dbReference type="PANTHER" id="PTHR30146:SF148">
    <property type="entry name" value="HTH-TYPE TRANSCRIPTIONAL REPRESSOR PURR-RELATED"/>
    <property type="match status" value="1"/>
</dbReference>
<evidence type="ECO:0000256" key="4">
    <source>
        <dbReference type="ARBA" id="ARBA00023163"/>
    </source>
</evidence>
<dbReference type="InterPro" id="IPR028082">
    <property type="entry name" value="Peripla_BP_I"/>
</dbReference>
<keyword evidence="4" id="KW-0804">Transcription</keyword>
<accession>A0A7X1B386</accession>
<name>A0A7X1B386_9BACT</name>
<dbReference type="EMBL" id="JACHVA010000131">
    <property type="protein sequence ID" value="MBC2603718.1"/>
    <property type="molecule type" value="Genomic_DNA"/>
</dbReference>
<sequence>MTGIRLFLTLPGMNPRVTLRDIAKVANVHYSTVSLALRDHPRVSTEVKKRIQALAQEMGYVPDPALTALNAYRKTKLPIHYKSTIAWIDTWQDENEGLRDQPTFNEYFLGASTRARQQGYELQEFSMRDNDMSPKRLSKILLSRGIAGLLLPPRQTQGDRLDLDYDQFSTVCFGYSITPHVFHLVTNHQSHSMSLALEEVSRLGYKKIGVYLHEYVDNKTDNAYAAGYWRFRQRHPQREHMEPCIVPKGQSDEAALANWLKNSKPDVIISDTDEPTIEMLEALGLRIPEDIGCAWLSLGEDEERRSGVDQNGKLIGHTAIDFLIGMIQRGERGIPKTPIRMLVEGSWRPGKTLREKAPLPKDG</sequence>
<dbReference type="SMART" id="SM00354">
    <property type="entry name" value="HTH_LACI"/>
    <property type="match status" value="1"/>
</dbReference>
<evidence type="ECO:0000313" key="7">
    <source>
        <dbReference type="Proteomes" id="UP000525652"/>
    </source>
</evidence>
<dbReference type="SUPFAM" id="SSF47413">
    <property type="entry name" value="lambda repressor-like DNA-binding domains"/>
    <property type="match status" value="1"/>
</dbReference>
<keyword evidence="3 6" id="KW-0238">DNA-binding</keyword>
<dbReference type="InterPro" id="IPR000843">
    <property type="entry name" value="HTH_LacI"/>
</dbReference>
<comment type="caution">
    <text evidence="6">The sequence shown here is derived from an EMBL/GenBank/DDBJ whole genome shotgun (WGS) entry which is preliminary data.</text>
</comment>
<organism evidence="6 7">
    <name type="scientific">Puniceicoccus vermicola</name>
    <dbReference type="NCBI Taxonomy" id="388746"/>
    <lineage>
        <taxon>Bacteria</taxon>
        <taxon>Pseudomonadati</taxon>
        <taxon>Verrucomicrobiota</taxon>
        <taxon>Opitutia</taxon>
        <taxon>Puniceicoccales</taxon>
        <taxon>Puniceicoccaceae</taxon>
        <taxon>Puniceicoccus</taxon>
    </lineage>
</organism>
<dbReference type="Gene3D" id="3.40.50.2300">
    <property type="match status" value="2"/>
</dbReference>
<dbReference type="SUPFAM" id="SSF53822">
    <property type="entry name" value="Periplasmic binding protein-like I"/>
    <property type="match status" value="1"/>
</dbReference>
<dbReference type="Proteomes" id="UP000525652">
    <property type="component" value="Unassembled WGS sequence"/>
</dbReference>
<keyword evidence="2" id="KW-0805">Transcription regulation</keyword>
<dbReference type="InterPro" id="IPR010982">
    <property type="entry name" value="Lambda_DNA-bd_dom_sf"/>
</dbReference>
<feature type="domain" description="HTH lacI-type" evidence="5">
    <location>
        <begin position="17"/>
        <end position="71"/>
    </location>
</feature>
<dbReference type="Gene3D" id="1.10.260.40">
    <property type="entry name" value="lambda repressor-like DNA-binding domains"/>
    <property type="match status" value="1"/>
</dbReference>
<gene>
    <name evidence="6" type="ORF">H5P30_18215</name>
</gene>
<dbReference type="RefSeq" id="WP_185694343.1">
    <property type="nucleotide sequence ID" value="NZ_JACHVA010000131.1"/>
</dbReference>
<evidence type="ECO:0000313" key="6">
    <source>
        <dbReference type="EMBL" id="MBC2603718.1"/>
    </source>
</evidence>
<dbReference type="CDD" id="cd01392">
    <property type="entry name" value="HTH_LacI"/>
    <property type="match status" value="1"/>
</dbReference>
<evidence type="ECO:0000256" key="3">
    <source>
        <dbReference type="ARBA" id="ARBA00023125"/>
    </source>
</evidence>
<dbReference type="GO" id="GO:0000976">
    <property type="term" value="F:transcription cis-regulatory region binding"/>
    <property type="evidence" value="ECO:0007669"/>
    <property type="project" value="TreeGrafter"/>
</dbReference>
<dbReference type="GO" id="GO:0003700">
    <property type="term" value="F:DNA-binding transcription factor activity"/>
    <property type="evidence" value="ECO:0007669"/>
    <property type="project" value="TreeGrafter"/>
</dbReference>
<reference evidence="6 7" key="1">
    <citation type="submission" date="2020-07" db="EMBL/GenBank/DDBJ databases">
        <authorList>
            <person name="Feng X."/>
        </authorList>
    </citation>
    <scope>NUCLEOTIDE SEQUENCE [LARGE SCALE GENOMIC DNA]</scope>
    <source>
        <strain evidence="6 7">JCM14086</strain>
    </source>
</reference>
<dbReference type="Pfam" id="PF00356">
    <property type="entry name" value="LacI"/>
    <property type="match status" value="1"/>
</dbReference>
<evidence type="ECO:0000256" key="2">
    <source>
        <dbReference type="ARBA" id="ARBA00023015"/>
    </source>
</evidence>
<evidence type="ECO:0000256" key="1">
    <source>
        <dbReference type="ARBA" id="ARBA00022491"/>
    </source>
</evidence>
<dbReference type="AlphaFoldDB" id="A0A7X1B386"/>
<evidence type="ECO:0000259" key="5">
    <source>
        <dbReference type="PROSITE" id="PS50932"/>
    </source>
</evidence>
<dbReference type="PROSITE" id="PS50932">
    <property type="entry name" value="HTH_LACI_2"/>
    <property type="match status" value="1"/>
</dbReference>
<protein>
    <submittedName>
        <fullName evidence="6">LacI family DNA-binding transcriptional regulator</fullName>
    </submittedName>
</protein>